<sequence length="187" mass="20962">MVSYAECRHMCRKIVLQSYLLDGSAKSDPGDIGACGVCDFCQQMPQIVNVDCTSRVISLVNLMAAAGKERLTLAKLFKYWRGYLLDKVPGAAKLQANSQAQLFPMLQRDCGYIISRLVDMGVLMEKFSHTAYATNAYLDIAHEYRYIVGRRIDHTDGVGPYIFEFVAGELPREFGDKSRVANDDDDE</sequence>
<organism evidence="1 2">
    <name type="scientific">Linderina macrospora</name>
    <dbReference type="NCBI Taxonomy" id="4868"/>
    <lineage>
        <taxon>Eukaryota</taxon>
        <taxon>Fungi</taxon>
        <taxon>Fungi incertae sedis</taxon>
        <taxon>Zoopagomycota</taxon>
        <taxon>Kickxellomycotina</taxon>
        <taxon>Kickxellomycetes</taxon>
        <taxon>Kickxellales</taxon>
        <taxon>Kickxellaceae</taxon>
        <taxon>Linderina</taxon>
    </lineage>
</organism>
<comment type="caution">
    <text evidence="1">The sequence shown here is derived from an EMBL/GenBank/DDBJ whole genome shotgun (WGS) entry which is preliminary data.</text>
</comment>
<dbReference type="EMBL" id="JANBPW010006258">
    <property type="protein sequence ID" value="KAJ1930947.1"/>
    <property type="molecule type" value="Genomic_DNA"/>
</dbReference>
<evidence type="ECO:0000313" key="1">
    <source>
        <dbReference type="EMBL" id="KAJ1930947.1"/>
    </source>
</evidence>
<gene>
    <name evidence="1" type="ORF">FBU59_006876</name>
</gene>
<reference evidence="1" key="1">
    <citation type="submission" date="2022-07" db="EMBL/GenBank/DDBJ databases">
        <title>Phylogenomic reconstructions and comparative analyses of Kickxellomycotina fungi.</title>
        <authorList>
            <person name="Reynolds N.K."/>
            <person name="Stajich J.E."/>
            <person name="Barry K."/>
            <person name="Grigoriev I.V."/>
            <person name="Crous P."/>
            <person name="Smith M.E."/>
        </authorList>
    </citation>
    <scope>NUCLEOTIDE SEQUENCE</scope>
    <source>
        <strain evidence="1">NRRL 5244</strain>
    </source>
</reference>
<dbReference type="Proteomes" id="UP001150603">
    <property type="component" value="Unassembled WGS sequence"/>
</dbReference>
<proteinExistence type="predicted"/>
<evidence type="ECO:0000313" key="2">
    <source>
        <dbReference type="Proteomes" id="UP001150603"/>
    </source>
</evidence>
<name>A0ACC1IYJ8_9FUNG</name>
<keyword evidence="2" id="KW-1185">Reference proteome</keyword>
<protein>
    <submittedName>
        <fullName evidence="1">Uncharacterized protein</fullName>
    </submittedName>
</protein>
<accession>A0ACC1IYJ8</accession>